<dbReference type="EMBL" id="BGZK01000076">
    <property type="protein sequence ID" value="GBP16024.1"/>
    <property type="molecule type" value="Genomic_DNA"/>
</dbReference>
<comment type="caution">
    <text evidence="1">The sequence shown here is derived from an EMBL/GenBank/DDBJ whole genome shotgun (WGS) entry which is preliminary data.</text>
</comment>
<sequence>MGKSPGGPMSQERLRYQSHHRLYFVLEQSRRVKRGPAATPGNVFPDFSHEDFTHKGKRSVILSNYDGTKAVARGARGTCVRDACKFAPGKTFLASARLTAARVQVLASARAPLQSRDPYNKFAAPRPRRRWLHTNIGNKTIYYKT</sequence>
<dbReference type="Proteomes" id="UP000299102">
    <property type="component" value="Unassembled WGS sequence"/>
</dbReference>
<organism evidence="1 2">
    <name type="scientific">Eumeta variegata</name>
    <name type="common">Bagworm moth</name>
    <name type="synonym">Eumeta japonica</name>
    <dbReference type="NCBI Taxonomy" id="151549"/>
    <lineage>
        <taxon>Eukaryota</taxon>
        <taxon>Metazoa</taxon>
        <taxon>Ecdysozoa</taxon>
        <taxon>Arthropoda</taxon>
        <taxon>Hexapoda</taxon>
        <taxon>Insecta</taxon>
        <taxon>Pterygota</taxon>
        <taxon>Neoptera</taxon>
        <taxon>Endopterygota</taxon>
        <taxon>Lepidoptera</taxon>
        <taxon>Glossata</taxon>
        <taxon>Ditrysia</taxon>
        <taxon>Tineoidea</taxon>
        <taxon>Psychidae</taxon>
        <taxon>Oiketicinae</taxon>
        <taxon>Eumeta</taxon>
    </lineage>
</organism>
<reference evidence="1 2" key="1">
    <citation type="journal article" date="2019" name="Commun. Biol.">
        <title>The bagworm genome reveals a unique fibroin gene that provides high tensile strength.</title>
        <authorList>
            <person name="Kono N."/>
            <person name="Nakamura H."/>
            <person name="Ohtoshi R."/>
            <person name="Tomita M."/>
            <person name="Numata K."/>
            <person name="Arakawa K."/>
        </authorList>
    </citation>
    <scope>NUCLEOTIDE SEQUENCE [LARGE SCALE GENOMIC DNA]</scope>
</reference>
<keyword evidence="2" id="KW-1185">Reference proteome</keyword>
<evidence type="ECO:0000313" key="2">
    <source>
        <dbReference type="Proteomes" id="UP000299102"/>
    </source>
</evidence>
<dbReference type="AlphaFoldDB" id="A0A4C1TPZ4"/>
<gene>
    <name evidence="1" type="ORF">EVAR_94368_1</name>
</gene>
<accession>A0A4C1TPZ4</accession>
<name>A0A4C1TPZ4_EUMVA</name>
<evidence type="ECO:0000313" key="1">
    <source>
        <dbReference type="EMBL" id="GBP16024.1"/>
    </source>
</evidence>
<proteinExistence type="predicted"/>
<protein>
    <submittedName>
        <fullName evidence="1">Uncharacterized protein</fullName>
    </submittedName>
</protein>